<dbReference type="InterPro" id="IPR051678">
    <property type="entry name" value="AGP_Transferase"/>
</dbReference>
<dbReference type="GO" id="GO:0016301">
    <property type="term" value="F:kinase activity"/>
    <property type="evidence" value="ECO:0007669"/>
    <property type="project" value="UniProtKB-KW"/>
</dbReference>
<protein>
    <submittedName>
        <fullName evidence="2">Aminoglycoside 3'-phosphotransferase/choline kinase domain protein</fullName>
    </submittedName>
</protein>
<keyword evidence="2" id="KW-0418">Kinase</keyword>
<dbReference type="PANTHER" id="PTHR21310:SF37">
    <property type="entry name" value="AMINOGLYCOSIDE PHOSPHOTRANSFERASE DOMAIN-CONTAINING PROTEIN"/>
    <property type="match status" value="1"/>
</dbReference>
<dbReference type="InterPro" id="IPR011009">
    <property type="entry name" value="Kinase-like_dom_sf"/>
</dbReference>
<name>A0A014N1H1_9HYPO</name>
<dbReference type="InterPro" id="IPR002575">
    <property type="entry name" value="Aminoglycoside_PTrfase"/>
</dbReference>
<dbReference type="eggNOG" id="ENOG502SNEF">
    <property type="taxonomic scope" value="Eukaryota"/>
</dbReference>
<accession>A0A014N1H1</accession>
<gene>
    <name evidence="2" type="ORF">X797_007490</name>
</gene>
<dbReference type="Pfam" id="PF01636">
    <property type="entry name" value="APH"/>
    <property type="match status" value="1"/>
</dbReference>
<dbReference type="Proteomes" id="UP000030151">
    <property type="component" value="Unassembled WGS sequence"/>
</dbReference>
<sequence>MSLCRECCDRVTRSQTDSDLCYQCCVALQHLAQASGHEATVQEIRRHVQLWMDIILTVEAAEAVYRAANNTGIWGIWFWPAMAREDQSREELVDLIAIPQGEHPNLSLLLLQSQSLPIGCRFRPPACVSTPLSAARCFGDLTTTQRKPTQPPLVPLAPSNSCSASASCIYNRRVERPLNTVGDFPPTPEQDDQERSQFISAISLERVSALALRYSTQDHCRVIKCDSGSFNVNFIVEFKDETKCVVRIPILPFVYDPWSRVLNHVAVSKYLKETTQIPVARVRAFGRNERLSNNGNNEYLFLILDFIPGQSLTNRLLFESTVERRANFFSQLIEILVELRHTSFPALGSLMPGTDTGLPVVGDLQSIPLNELRRSVPPTTSVREYMESQLQIVSDTLAVPVADQAIDDMKLEAFAVHFMERDLIDAGPDNEENGYPLCHSDLRLANIIVNDELQINGIIDWDDASTVPKQLFSPPPWISGVDDQSIMEFQLLHAEFRGILVAKSKTNSICGEMFKQWYGGTKGEPNKALYVAHIIRYPTELAEVVARLHKRLGLIGKLRTDIHAYYKSSIAVQEEVQKRAALCDEYTSYLKNRGLYKEDRPLDLKELKANLERVKEMLQSQGL</sequence>
<organism evidence="2 3">
    <name type="scientific">Metarhizium robertsii</name>
    <dbReference type="NCBI Taxonomy" id="568076"/>
    <lineage>
        <taxon>Eukaryota</taxon>
        <taxon>Fungi</taxon>
        <taxon>Dikarya</taxon>
        <taxon>Ascomycota</taxon>
        <taxon>Pezizomycotina</taxon>
        <taxon>Sordariomycetes</taxon>
        <taxon>Hypocreomycetidae</taxon>
        <taxon>Hypocreales</taxon>
        <taxon>Clavicipitaceae</taxon>
        <taxon>Metarhizium</taxon>
    </lineage>
</organism>
<dbReference type="HOGENOM" id="CLU_030115_2_0_1"/>
<feature type="domain" description="Aminoglycoside phosphotransferase" evidence="1">
    <location>
        <begin position="234"/>
        <end position="465"/>
    </location>
</feature>
<proteinExistence type="predicted"/>
<dbReference type="AlphaFoldDB" id="A0A014N1H1"/>
<evidence type="ECO:0000259" key="1">
    <source>
        <dbReference type="Pfam" id="PF01636"/>
    </source>
</evidence>
<dbReference type="PANTHER" id="PTHR21310">
    <property type="entry name" value="AMINOGLYCOSIDE PHOSPHOTRANSFERASE-RELATED-RELATED"/>
    <property type="match status" value="1"/>
</dbReference>
<evidence type="ECO:0000313" key="2">
    <source>
        <dbReference type="EMBL" id="EXU99354.1"/>
    </source>
</evidence>
<dbReference type="OrthoDB" id="4940687at2759"/>
<reference evidence="2 3" key="1">
    <citation type="submission" date="2014-02" db="EMBL/GenBank/DDBJ databases">
        <title>The genome sequence of the entomopathogenic fungus Metarhizium robertsii ARSEF 2575.</title>
        <authorList>
            <person name="Giuliano Garisto Donzelli B."/>
            <person name="Roe B.A."/>
            <person name="Macmil S.L."/>
            <person name="Krasnoff S.B."/>
            <person name="Gibson D.M."/>
        </authorList>
    </citation>
    <scope>NUCLEOTIDE SEQUENCE [LARGE SCALE GENOMIC DNA]</scope>
    <source>
        <strain evidence="2 3">ARSEF 2575</strain>
    </source>
</reference>
<comment type="caution">
    <text evidence="2">The sequence shown here is derived from an EMBL/GenBank/DDBJ whole genome shotgun (WGS) entry which is preliminary data.</text>
</comment>
<keyword evidence="2" id="KW-0808">Transferase</keyword>
<dbReference type="EMBL" id="JELW01000019">
    <property type="protein sequence ID" value="EXU99354.1"/>
    <property type="molecule type" value="Genomic_DNA"/>
</dbReference>
<evidence type="ECO:0000313" key="3">
    <source>
        <dbReference type="Proteomes" id="UP000030151"/>
    </source>
</evidence>
<dbReference type="SUPFAM" id="SSF56112">
    <property type="entry name" value="Protein kinase-like (PK-like)"/>
    <property type="match status" value="1"/>
</dbReference>
<dbReference type="Gene3D" id="3.90.1200.10">
    <property type="match status" value="1"/>
</dbReference>